<keyword evidence="1" id="KW-0175">Coiled coil</keyword>
<accession>A0ABU5PLX8</accession>
<evidence type="ECO:0008006" key="5">
    <source>
        <dbReference type="Google" id="ProtNLM"/>
    </source>
</evidence>
<proteinExistence type="predicted"/>
<evidence type="ECO:0000313" key="4">
    <source>
        <dbReference type="Proteomes" id="UP001292216"/>
    </source>
</evidence>
<sequence length="164" mass="18011">MKKFILGIFVGALLFGAVPAFAESTIDLMRAKITGVFQIEKSDGSKIADAPVINGSAYVPIRALTDATGIPLEVRGKKIILVEKKTAIETAPNQTDPEVLKERLEGLESGAAKYKEIIAETESRLAVSTDAKEIEELQIFLDDLRDRLESYNTMIEEIKAELNE</sequence>
<evidence type="ECO:0000256" key="2">
    <source>
        <dbReference type="SAM" id="SignalP"/>
    </source>
</evidence>
<keyword evidence="2" id="KW-0732">Signal</keyword>
<dbReference type="RefSeq" id="WP_323077622.1">
    <property type="nucleotide sequence ID" value="NZ_CBCSKM010000008.1"/>
</dbReference>
<gene>
    <name evidence="3" type="ORF">U9M73_13165</name>
</gene>
<organism evidence="3 4">
    <name type="scientific">Paenibacillus phoenicis</name>
    <dbReference type="NCBI Taxonomy" id="554117"/>
    <lineage>
        <taxon>Bacteria</taxon>
        <taxon>Bacillati</taxon>
        <taxon>Bacillota</taxon>
        <taxon>Bacilli</taxon>
        <taxon>Bacillales</taxon>
        <taxon>Paenibacillaceae</taxon>
        <taxon>Paenibacillus</taxon>
    </lineage>
</organism>
<feature type="chain" id="PRO_5046551541" description="Copper amine oxidase-like N-terminal domain-containing protein" evidence="2">
    <location>
        <begin position="23"/>
        <end position="164"/>
    </location>
</feature>
<keyword evidence="4" id="KW-1185">Reference proteome</keyword>
<feature type="signal peptide" evidence="2">
    <location>
        <begin position="1"/>
        <end position="22"/>
    </location>
</feature>
<dbReference type="EMBL" id="JAYERP010000001">
    <property type="protein sequence ID" value="MEA3570935.1"/>
    <property type="molecule type" value="Genomic_DNA"/>
</dbReference>
<evidence type="ECO:0000313" key="3">
    <source>
        <dbReference type="EMBL" id="MEA3570935.1"/>
    </source>
</evidence>
<evidence type="ECO:0000256" key="1">
    <source>
        <dbReference type="SAM" id="Coils"/>
    </source>
</evidence>
<dbReference type="Proteomes" id="UP001292216">
    <property type="component" value="Unassembled WGS sequence"/>
</dbReference>
<protein>
    <recommendedName>
        <fullName evidence="5">Copper amine oxidase-like N-terminal domain-containing protein</fullName>
    </recommendedName>
</protein>
<name>A0ABU5PLX8_9BACL</name>
<feature type="coiled-coil region" evidence="1">
    <location>
        <begin position="104"/>
        <end position="161"/>
    </location>
</feature>
<reference evidence="3 4" key="1">
    <citation type="submission" date="2023-12" db="EMBL/GenBank/DDBJ databases">
        <title>Whole genome sequencing of Paenibacillus phoenicis isolated from the Phoenix Mars Lander spacecraft assembly facility.</title>
        <authorList>
            <person name="Garcia A."/>
            <person name="Venkateswaran K."/>
        </authorList>
    </citation>
    <scope>NUCLEOTIDE SEQUENCE [LARGE SCALE GENOMIC DNA]</scope>
    <source>
        <strain evidence="3 4">3PO2SA</strain>
    </source>
</reference>
<comment type="caution">
    <text evidence="3">The sequence shown here is derived from an EMBL/GenBank/DDBJ whole genome shotgun (WGS) entry which is preliminary data.</text>
</comment>